<dbReference type="InterPro" id="IPR035985">
    <property type="entry name" value="Ubiquitin-activating_enz"/>
</dbReference>
<dbReference type="InterPro" id="IPR042449">
    <property type="entry name" value="Ub-E1_IAD_1"/>
</dbReference>
<dbReference type="InterPro" id="IPR023318">
    <property type="entry name" value="Ub_act_enz_dom_a_sf"/>
</dbReference>
<dbReference type="PANTHER" id="PTHR10953">
    <property type="entry name" value="UBIQUITIN-ACTIVATING ENZYME E1"/>
    <property type="match status" value="1"/>
</dbReference>
<dbReference type="Proteomes" id="UP000822476">
    <property type="component" value="Unassembled WGS sequence"/>
</dbReference>
<evidence type="ECO:0008006" key="13">
    <source>
        <dbReference type="Google" id="ProtNLM"/>
    </source>
</evidence>
<feature type="compositionally biased region" description="Polar residues" evidence="8">
    <location>
        <begin position="331"/>
        <end position="365"/>
    </location>
</feature>
<dbReference type="OrthoDB" id="10255449at2759"/>
<evidence type="ECO:0000256" key="2">
    <source>
        <dbReference type="ARBA" id="ARBA00005673"/>
    </source>
</evidence>
<comment type="similarity">
    <text evidence="2">Belongs to the ubiquitin-activating E1 family.</text>
</comment>
<evidence type="ECO:0000256" key="1">
    <source>
        <dbReference type="ARBA" id="ARBA00004718"/>
    </source>
</evidence>
<dbReference type="Gene3D" id="1.10.10.520">
    <property type="entry name" value="Ubiquitin activating enzymes (Uba3). Chain: B, domain 2"/>
    <property type="match status" value="1"/>
</dbReference>
<dbReference type="GO" id="GO:0005524">
    <property type="term" value="F:ATP binding"/>
    <property type="evidence" value="ECO:0007669"/>
    <property type="project" value="UniProtKB-KW"/>
</dbReference>
<evidence type="ECO:0000313" key="11">
    <source>
        <dbReference type="EMBL" id="KAF7232257.1"/>
    </source>
</evidence>
<comment type="caution">
    <text evidence="11">The sequence shown here is derived from an EMBL/GenBank/DDBJ whole genome shotgun (WGS) entry which is preliminary data.</text>
</comment>
<organism evidence="11 12">
    <name type="scientific">Paragonimus skrjabini miyazakii</name>
    <dbReference type="NCBI Taxonomy" id="59628"/>
    <lineage>
        <taxon>Eukaryota</taxon>
        <taxon>Metazoa</taxon>
        <taxon>Spiralia</taxon>
        <taxon>Lophotrochozoa</taxon>
        <taxon>Platyhelminthes</taxon>
        <taxon>Trematoda</taxon>
        <taxon>Digenea</taxon>
        <taxon>Plagiorchiida</taxon>
        <taxon>Troglotremata</taxon>
        <taxon>Troglotrematidae</taxon>
        <taxon>Paragonimus</taxon>
    </lineage>
</organism>
<sequence length="932" mass="103522">MTLRGELKMNATGVLGREVLVVGAGGIGCELLKNLVLENFGKITVVDLDTIDISNLNRQFLFQKIHVGRSKAEVAKESVMRFRPKCEITAFHKSIFSSVFDTDFFSRFDLVFNCLDNHAARRHVNRMCVATKVPLIESGTAGYLGQVEPLIPTGLLFLNCVHDKAESNTSKEDFRTGCYECQPRGSGQRTYPACTIRNTPSEPIHCVVWAKYLFNQLFGEPDVDDEDVSPDLTDPDLQHSEITVSKGTNEVTNGSTRPKEVSGNTSVNRSADGLTNLRDWFSSQWKEKNHEGQMLTAPRNLAWRLFHQDIVTLVGMRDLWVDRRDRREPSPLNSSTLEEAINHNSGLSNSDTDLQANTSTNSTQLELRDQRKLPPAGWLRVFMDSVMMLQARFDEDPKTVLSWDKDDTDAMDFVTGASILRAQLFHLPGAEDLTRFVIKSLAGNIIPAIATTNAIIAGLMVLQARQVLAGSSRRIRTVYLHRHPTGRRGNRRLVVPCEPAPPNPNCLVCSHEATKSQLNLVCDPASLSLRVLRDRILIRHLGMLAPDVELEERGVILISSEEGETDEDTLNKTLAEFQVIHGSRLQCDDFRQDFNLRLIISAVPEAVAHAAIEGLTGNTIDSHDVTEGWRLVGDLEMVLTDGHIKPTTAVCSDLKPSGLLLNGVEADATEVTAIPIDENGTATEPCQPFTGRAIKRHLPADSDKQSASSQEHATIDESVVILKREETLDVVSQVGFHTDTSKPNVDAEQDSSFPVTIVNVMSQTTSETVNLEDDRELDSLVDAFAKSETPLCANVHPMALDSTLIEMILKLLTDRCHQLEHTLDEDVQGQEGAAASSVPEVLDESEIIKLKTVNESLQNIGQQFLHLHSSALKSSSESPTRQQSLNQRHREINFPASCNLIKASENLERLFSVYQRLKLGFNRIEKVLFVRR</sequence>
<evidence type="ECO:0000256" key="3">
    <source>
        <dbReference type="ARBA" id="ARBA00022723"/>
    </source>
</evidence>
<keyword evidence="6" id="KW-0862">Zinc</keyword>
<dbReference type="SUPFAM" id="SSF69572">
    <property type="entry name" value="Activating enzymes of the ubiquitin-like proteins"/>
    <property type="match status" value="1"/>
</dbReference>
<dbReference type="GO" id="GO:0031510">
    <property type="term" value="C:SUMO activating enzyme complex"/>
    <property type="evidence" value="ECO:0007669"/>
    <property type="project" value="TreeGrafter"/>
</dbReference>
<dbReference type="InterPro" id="IPR000594">
    <property type="entry name" value="ThiF_NAD_FAD-bd"/>
</dbReference>
<proteinExistence type="inferred from homology"/>
<feature type="domain" description="THIF-type NAD/FAD binding fold" evidence="9">
    <location>
        <begin position="18"/>
        <end position="482"/>
    </location>
</feature>
<dbReference type="Gene3D" id="3.10.290.20">
    <property type="entry name" value="Ubiquitin-like 2 activating enzyme e1b. Chain: B, domain 3"/>
    <property type="match status" value="1"/>
</dbReference>
<evidence type="ECO:0000256" key="4">
    <source>
        <dbReference type="ARBA" id="ARBA00022741"/>
    </source>
</evidence>
<evidence type="ECO:0000256" key="5">
    <source>
        <dbReference type="ARBA" id="ARBA00022786"/>
    </source>
</evidence>
<reference evidence="11" key="1">
    <citation type="submission" date="2019-07" db="EMBL/GenBank/DDBJ databases">
        <title>Annotation for the trematode Paragonimus miyazaki's.</title>
        <authorList>
            <person name="Choi Y.-J."/>
        </authorList>
    </citation>
    <scope>NUCLEOTIDE SEQUENCE</scope>
    <source>
        <strain evidence="11">Japan</strain>
    </source>
</reference>
<feature type="domain" description="Ubiquitin/SUMO-activating enzyme ubiquitin-like" evidence="10">
    <location>
        <begin position="520"/>
        <end position="601"/>
    </location>
</feature>
<evidence type="ECO:0000256" key="7">
    <source>
        <dbReference type="ARBA" id="ARBA00022840"/>
    </source>
</evidence>
<dbReference type="GO" id="GO:0019948">
    <property type="term" value="F:SUMO activating enzyme activity"/>
    <property type="evidence" value="ECO:0007669"/>
    <property type="project" value="TreeGrafter"/>
</dbReference>
<dbReference type="Pfam" id="PF00899">
    <property type="entry name" value="ThiF"/>
    <property type="match status" value="1"/>
</dbReference>
<keyword evidence="4" id="KW-0547">Nucleotide-binding</keyword>
<evidence type="ECO:0000256" key="8">
    <source>
        <dbReference type="SAM" id="MobiDB-lite"/>
    </source>
</evidence>
<accession>A0A8S9YD12</accession>
<evidence type="ECO:0000256" key="6">
    <source>
        <dbReference type="ARBA" id="ARBA00022833"/>
    </source>
</evidence>
<dbReference type="GO" id="GO:0016925">
    <property type="term" value="P:protein sumoylation"/>
    <property type="evidence" value="ECO:0007669"/>
    <property type="project" value="TreeGrafter"/>
</dbReference>
<evidence type="ECO:0000259" key="10">
    <source>
        <dbReference type="Pfam" id="PF14732"/>
    </source>
</evidence>
<dbReference type="InterPro" id="IPR028077">
    <property type="entry name" value="UAE_UbL_dom"/>
</dbReference>
<dbReference type="FunFam" id="3.50.50.80:FF:000002">
    <property type="entry name" value="SUMO-activating enzyme subunit 2"/>
    <property type="match status" value="1"/>
</dbReference>
<keyword evidence="7" id="KW-0067">ATP-binding</keyword>
<feature type="region of interest" description="Disordered" evidence="8">
    <location>
        <begin position="242"/>
        <end position="269"/>
    </location>
</feature>
<keyword evidence="5" id="KW-0833">Ubl conjugation pathway</keyword>
<dbReference type="Pfam" id="PF14732">
    <property type="entry name" value="UAE_UbL"/>
    <property type="match status" value="1"/>
</dbReference>
<name>A0A8S9YD12_9TREM</name>
<feature type="region of interest" description="Disordered" evidence="8">
    <location>
        <begin position="327"/>
        <end position="367"/>
    </location>
</feature>
<dbReference type="PROSITE" id="PS51257">
    <property type="entry name" value="PROKAR_LIPOPROTEIN"/>
    <property type="match status" value="1"/>
</dbReference>
<dbReference type="GO" id="GO:0046872">
    <property type="term" value="F:metal ion binding"/>
    <property type="evidence" value="ECO:0007669"/>
    <property type="project" value="UniProtKB-KW"/>
</dbReference>
<protein>
    <recommendedName>
        <fullName evidence="13">SUMO-activating enzyme subunit</fullName>
    </recommendedName>
</protein>
<evidence type="ECO:0000313" key="12">
    <source>
        <dbReference type="Proteomes" id="UP000822476"/>
    </source>
</evidence>
<dbReference type="Gene3D" id="3.50.50.80">
    <property type="entry name" value="Ubiquitin-activating enzyme E1, inactive adenylation domain, subdomain 1"/>
    <property type="match status" value="1"/>
</dbReference>
<dbReference type="EMBL" id="JTDE01021951">
    <property type="protein sequence ID" value="KAF7232257.1"/>
    <property type="molecule type" value="Genomic_DNA"/>
</dbReference>
<dbReference type="AlphaFoldDB" id="A0A8S9YD12"/>
<dbReference type="PANTHER" id="PTHR10953:SF5">
    <property type="entry name" value="SUMO-ACTIVATING ENZYME SUBUNIT 2"/>
    <property type="match status" value="1"/>
</dbReference>
<comment type="pathway">
    <text evidence="1">Protein modification; protein sumoylation.</text>
</comment>
<keyword evidence="3" id="KW-0479">Metal-binding</keyword>
<dbReference type="GO" id="GO:0005737">
    <property type="term" value="C:cytoplasm"/>
    <property type="evidence" value="ECO:0007669"/>
    <property type="project" value="TreeGrafter"/>
</dbReference>
<keyword evidence="12" id="KW-1185">Reference proteome</keyword>
<dbReference type="InterPro" id="IPR045886">
    <property type="entry name" value="ThiF/MoeB/HesA"/>
</dbReference>
<evidence type="ECO:0000259" key="9">
    <source>
        <dbReference type="Pfam" id="PF00899"/>
    </source>
</evidence>
<gene>
    <name evidence="11" type="ORF">EG68_09688</name>
</gene>